<dbReference type="RefSeq" id="WP_010075210.1">
    <property type="nucleotide sequence ID" value="NC_014393.1"/>
</dbReference>
<evidence type="ECO:0000256" key="1">
    <source>
        <dbReference type="SAM" id="Phobius"/>
    </source>
</evidence>
<feature type="transmembrane region" description="Helical" evidence="1">
    <location>
        <begin position="40"/>
        <end position="61"/>
    </location>
</feature>
<dbReference type="EMBL" id="CP002160">
    <property type="protein sequence ID" value="ADL50025.1"/>
    <property type="molecule type" value="Genomic_DNA"/>
</dbReference>
<evidence type="ECO:0000313" key="2">
    <source>
        <dbReference type="EMBL" id="ADL50025.1"/>
    </source>
</evidence>
<dbReference type="Proteomes" id="UP000002730">
    <property type="component" value="Chromosome"/>
</dbReference>
<protein>
    <submittedName>
        <fullName evidence="2">Uncharacterized protein</fullName>
    </submittedName>
</protein>
<keyword evidence="1" id="KW-0812">Transmembrane</keyword>
<reference evidence="2 3" key="1">
    <citation type="submission" date="2010-08" db="EMBL/GenBank/DDBJ databases">
        <title>Complete sequence of Clostridium cellulovorans 743B.</title>
        <authorList>
            <consortium name="US DOE Joint Genome Institute"/>
            <person name="Lucas S."/>
            <person name="Copeland A."/>
            <person name="Lapidus A."/>
            <person name="Cheng J.-F."/>
            <person name="Bruce D."/>
            <person name="Goodwin L."/>
            <person name="Pitluck S."/>
            <person name="Chertkov O."/>
            <person name="Detter J.C."/>
            <person name="Han C."/>
            <person name="Tapia R."/>
            <person name="Land M."/>
            <person name="Hauser L."/>
            <person name="Chang Y.-J."/>
            <person name="Jeffries C."/>
            <person name="Kyrpides N."/>
            <person name="Ivanova N."/>
            <person name="Mikhailova N."/>
            <person name="Hemme C.L."/>
            <person name="Woyke T."/>
        </authorList>
    </citation>
    <scope>NUCLEOTIDE SEQUENCE [LARGE SCALE GENOMIC DNA]</scope>
    <source>
        <strain evidence="3">ATCC 35296 / DSM 3052 / OCM 3 / 743B</strain>
    </source>
</reference>
<dbReference type="HOGENOM" id="CLU_2092520_0_0_9"/>
<organism evidence="2 3">
    <name type="scientific">Clostridium cellulovorans (strain ATCC 35296 / DSM 3052 / OCM 3 / 743B)</name>
    <dbReference type="NCBI Taxonomy" id="573061"/>
    <lineage>
        <taxon>Bacteria</taxon>
        <taxon>Bacillati</taxon>
        <taxon>Bacillota</taxon>
        <taxon>Clostridia</taxon>
        <taxon>Eubacteriales</taxon>
        <taxon>Clostridiaceae</taxon>
        <taxon>Clostridium</taxon>
    </lineage>
</organism>
<keyword evidence="1" id="KW-0472">Membrane</keyword>
<keyword evidence="1" id="KW-1133">Transmembrane helix</keyword>
<dbReference type="KEGG" id="ccb:Clocel_0241"/>
<accession>D9SPH6</accession>
<sequence>MDETAVINALNILGNKFDSLSQIMELDIAQKEAINFNELIIAQLALLASLLMLIGDMLILLSQLKQNEQTLKEEKKLEEYDFAETLSMWVYVLGDYLCLESSLLELKDLKQSSQDE</sequence>
<name>D9SPH6_CLOC7</name>
<keyword evidence="3" id="KW-1185">Reference proteome</keyword>
<proteinExistence type="predicted"/>
<gene>
    <name evidence="2" type="ordered locus">Clocel_0241</name>
</gene>
<dbReference type="AlphaFoldDB" id="D9SPH6"/>
<evidence type="ECO:0000313" key="3">
    <source>
        <dbReference type="Proteomes" id="UP000002730"/>
    </source>
</evidence>